<gene>
    <name evidence="2" type="ORF">GCM10009115_10410</name>
</gene>
<organism evidence="2 3">
    <name type="scientific">Sphingopyxis soli</name>
    <dbReference type="NCBI Taxonomy" id="592051"/>
    <lineage>
        <taxon>Bacteria</taxon>
        <taxon>Pseudomonadati</taxon>
        <taxon>Pseudomonadota</taxon>
        <taxon>Alphaproteobacteria</taxon>
        <taxon>Sphingomonadales</taxon>
        <taxon>Sphingomonadaceae</taxon>
        <taxon>Sphingopyxis</taxon>
    </lineage>
</organism>
<keyword evidence="3" id="KW-1185">Reference proteome</keyword>
<proteinExistence type="predicted"/>
<name>A0ABN1M0F3_9SPHN</name>
<protein>
    <recommendedName>
        <fullName evidence="4">Phasin domain-containing protein</fullName>
    </recommendedName>
</protein>
<dbReference type="EMBL" id="BAAAFE010000003">
    <property type="protein sequence ID" value="GAA0862688.1"/>
    <property type="molecule type" value="Genomic_DNA"/>
</dbReference>
<reference evidence="2 3" key="1">
    <citation type="journal article" date="2019" name="Int. J. Syst. Evol. Microbiol.">
        <title>The Global Catalogue of Microorganisms (GCM) 10K type strain sequencing project: providing services to taxonomists for standard genome sequencing and annotation.</title>
        <authorList>
            <consortium name="The Broad Institute Genomics Platform"/>
            <consortium name="The Broad Institute Genome Sequencing Center for Infectious Disease"/>
            <person name="Wu L."/>
            <person name="Ma J."/>
        </authorList>
    </citation>
    <scope>NUCLEOTIDE SEQUENCE [LARGE SCALE GENOMIC DNA]</scope>
    <source>
        <strain evidence="2 3">JCM 15910</strain>
    </source>
</reference>
<comment type="caution">
    <text evidence="2">The sequence shown here is derived from an EMBL/GenBank/DDBJ whole genome shotgun (WGS) entry which is preliminary data.</text>
</comment>
<evidence type="ECO:0000313" key="3">
    <source>
        <dbReference type="Proteomes" id="UP001500738"/>
    </source>
</evidence>
<evidence type="ECO:0000313" key="2">
    <source>
        <dbReference type="EMBL" id="GAA0862688.1"/>
    </source>
</evidence>
<accession>A0ABN1M0F3</accession>
<sequence length="247" mass="26365">MRNLSKHRREGAQDKGMIMAKGKKADDGMKPENVLTVEQAPTETGARAMARKLLQPQLRNAATASTFAMKVLGDDVEKPGIMDFLDHVQKATAKAEGGDLAIASAMLASQAVTLDTMFTELARRAAINMGEYINAAERYGRLALKAQSNCRATLEALAKLHQPREQTVRHVHVNEGAQAVIADQFHHHAGGHQNEESAEQPHAAGTGAAGSSPAMLGHDAQGNGLPIPGDQGGEAMPDARRQGQRRT</sequence>
<dbReference type="Proteomes" id="UP001500738">
    <property type="component" value="Unassembled WGS sequence"/>
</dbReference>
<evidence type="ECO:0000256" key="1">
    <source>
        <dbReference type="SAM" id="MobiDB-lite"/>
    </source>
</evidence>
<feature type="region of interest" description="Disordered" evidence="1">
    <location>
        <begin position="189"/>
        <end position="247"/>
    </location>
</feature>
<evidence type="ECO:0008006" key="4">
    <source>
        <dbReference type="Google" id="ProtNLM"/>
    </source>
</evidence>